<dbReference type="SUPFAM" id="SSF52980">
    <property type="entry name" value="Restriction endonuclease-like"/>
    <property type="match status" value="1"/>
</dbReference>
<dbReference type="STRING" id="574651.SAMN04487968_101536"/>
<dbReference type="RefSeq" id="WP_139230005.1">
    <property type="nucleotide sequence ID" value="NZ_FOLB01000001.1"/>
</dbReference>
<dbReference type="InterPro" id="IPR011335">
    <property type="entry name" value="Restrct_endonuc-II-like"/>
</dbReference>
<dbReference type="OrthoDB" id="4310518at2"/>
<gene>
    <name evidence="1" type="ORF">SAMN04487968_101536</name>
</gene>
<accession>A0A1I1DWM9</accession>
<organism evidence="1 2">
    <name type="scientific">Nocardioides terrae</name>
    <dbReference type="NCBI Taxonomy" id="574651"/>
    <lineage>
        <taxon>Bacteria</taxon>
        <taxon>Bacillati</taxon>
        <taxon>Actinomycetota</taxon>
        <taxon>Actinomycetes</taxon>
        <taxon>Propionibacteriales</taxon>
        <taxon>Nocardioidaceae</taxon>
        <taxon>Nocardioides</taxon>
    </lineage>
</organism>
<dbReference type="Proteomes" id="UP000198832">
    <property type="component" value="Unassembled WGS sequence"/>
</dbReference>
<evidence type="ECO:0000313" key="1">
    <source>
        <dbReference type="EMBL" id="SFB79227.1"/>
    </source>
</evidence>
<evidence type="ECO:0000313" key="2">
    <source>
        <dbReference type="Proteomes" id="UP000198832"/>
    </source>
</evidence>
<keyword evidence="2" id="KW-1185">Reference proteome</keyword>
<name>A0A1I1DWM9_9ACTN</name>
<dbReference type="EMBL" id="FOLB01000001">
    <property type="protein sequence ID" value="SFB79227.1"/>
    <property type="molecule type" value="Genomic_DNA"/>
</dbReference>
<sequence>MDPVGLLVQLGGAASTATLLANVSRRELRTSLGRGEIVRVGRGRYALPVVDEALTAAHALDAYLTHLSAALHWGWEVRLPPATPQLAVPRGRQVPEGVRLIDLRREDLDGWATSRLQTVLMCAADLPFPDGLAVADSALRHGELTRLRLERAAVAFPGRRGPLVRRVVAYADPRAANPFESALRALAIGAGLGVVPQFRVRLGGVTLHPDLADPLRGIALEAESWEFHGRDKKAFERDCQRYTLLTAAGWRVLRFTWREVIHDPG</sequence>
<proteinExistence type="predicted"/>
<dbReference type="AlphaFoldDB" id="A0A1I1DWM9"/>
<reference evidence="1 2" key="1">
    <citation type="submission" date="2016-10" db="EMBL/GenBank/DDBJ databases">
        <authorList>
            <person name="de Groot N.N."/>
        </authorList>
    </citation>
    <scope>NUCLEOTIDE SEQUENCE [LARGE SCALE GENOMIC DNA]</scope>
    <source>
        <strain evidence="1 2">CGMCC 1.7056</strain>
    </source>
</reference>
<protein>
    <submittedName>
        <fullName evidence="1">Transcriptional regulator, AbiEi antitoxin, Type IV TA system</fullName>
    </submittedName>
</protein>